<dbReference type="AlphaFoldDB" id="A0A6L2K8H3"/>
<evidence type="ECO:0000313" key="2">
    <source>
        <dbReference type="EMBL" id="GEU45269.1"/>
    </source>
</evidence>
<comment type="caution">
    <text evidence="2">The sequence shown here is derived from an EMBL/GenBank/DDBJ whole genome shotgun (WGS) entry which is preliminary data.</text>
</comment>
<evidence type="ECO:0000256" key="1">
    <source>
        <dbReference type="SAM" id="MobiDB-lite"/>
    </source>
</evidence>
<feature type="region of interest" description="Disordered" evidence="1">
    <location>
        <begin position="406"/>
        <end position="426"/>
    </location>
</feature>
<gene>
    <name evidence="2" type="ORF">Tci_017247</name>
</gene>
<protein>
    <submittedName>
        <fullName evidence="2">Uncharacterized protein</fullName>
    </submittedName>
</protein>
<reference evidence="2" key="1">
    <citation type="journal article" date="2019" name="Sci. Rep.">
        <title>Draft genome of Tanacetum cinerariifolium, the natural source of mosquito coil.</title>
        <authorList>
            <person name="Yamashiro T."/>
            <person name="Shiraishi A."/>
            <person name="Satake H."/>
            <person name="Nakayama K."/>
        </authorList>
    </citation>
    <scope>NUCLEOTIDE SEQUENCE</scope>
</reference>
<accession>A0A6L2K8H3</accession>
<organism evidence="2">
    <name type="scientific">Tanacetum cinerariifolium</name>
    <name type="common">Dalmatian daisy</name>
    <name type="synonym">Chrysanthemum cinerariifolium</name>
    <dbReference type="NCBI Taxonomy" id="118510"/>
    <lineage>
        <taxon>Eukaryota</taxon>
        <taxon>Viridiplantae</taxon>
        <taxon>Streptophyta</taxon>
        <taxon>Embryophyta</taxon>
        <taxon>Tracheophyta</taxon>
        <taxon>Spermatophyta</taxon>
        <taxon>Magnoliopsida</taxon>
        <taxon>eudicotyledons</taxon>
        <taxon>Gunneridae</taxon>
        <taxon>Pentapetalae</taxon>
        <taxon>asterids</taxon>
        <taxon>campanulids</taxon>
        <taxon>Asterales</taxon>
        <taxon>Asteraceae</taxon>
        <taxon>Asteroideae</taxon>
        <taxon>Anthemideae</taxon>
        <taxon>Anthemidinae</taxon>
        <taxon>Tanacetum</taxon>
    </lineage>
</organism>
<feature type="region of interest" description="Disordered" evidence="1">
    <location>
        <begin position="262"/>
        <end position="296"/>
    </location>
</feature>
<name>A0A6L2K8H3_TANCI</name>
<proteinExistence type="predicted"/>
<dbReference type="EMBL" id="BKCJ010001963">
    <property type="protein sequence ID" value="GEU45269.1"/>
    <property type="molecule type" value="Genomic_DNA"/>
</dbReference>
<sequence>MVLQLTDITSEITDKELLEFTSEYYIPLALHPVVPAVNASIAEFPVGKRGTLEKPKLVTEGVRPLRDGEEPLLEATAGRTIELVLEQLEDENTAVLEPTPLCSVSDANVDPPERNVTCADYSEAAGSSYKIYLVQESDSNKPVLHLIQVDASVFPIVVPWYLNKSLKKDPSPLPTEYNADVYDYLAANSAPFKKFSEPFLCLIGISRYYTLDEGCYPTCWDDEDEGGCSLFMREVPLLELTKDRVVLLVGVYDRGNANVQGAGNDDVNEGPKKIKKKRKVTDGVGGSGYPPKKLREDYGTSDDAGVSVAGKSLVSLQGLLERSTLAMKVGVTAAAIIPFVTSFVITTAEHEGGRDGDSATGPIIRTCPAMERFVVLTDSSLYSGTNATDDEVTSIVRSPVNPSIFRDSASSTTAEADVAGPSQPVGTDHSAGRFYISQDMDAETLRQVYISKWNAMDYEQLLAEYSVGVTRQACFSAKVRMRLEHELRGRQKLEERCAQQVDRLKEKDTEIATLKA</sequence>